<organism evidence="9 10">
    <name type="scientific">Actinospica durhamensis</name>
    <dbReference type="NCBI Taxonomy" id="1508375"/>
    <lineage>
        <taxon>Bacteria</taxon>
        <taxon>Bacillati</taxon>
        <taxon>Actinomycetota</taxon>
        <taxon>Actinomycetes</taxon>
        <taxon>Catenulisporales</taxon>
        <taxon>Actinospicaceae</taxon>
        <taxon>Actinospica</taxon>
    </lineage>
</organism>
<dbReference type="Gene3D" id="1.50.10.10">
    <property type="match status" value="1"/>
</dbReference>
<dbReference type="InterPro" id="IPR008928">
    <property type="entry name" value="6-hairpin_glycosidase_sf"/>
</dbReference>
<evidence type="ECO:0000259" key="8">
    <source>
        <dbReference type="Pfam" id="PF02927"/>
    </source>
</evidence>
<comment type="caution">
    <text evidence="9">The sequence shown here is derived from an EMBL/GenBank/DDBJ whole genome shotgun (WGS) entry which is preliminary data.</text>
</comment>
<feature type="signal peptide" evidence="6">
    <location>
        <begin position="1"/>
        <end position="28"/>
    </location>
</feature>
<dbReference type="AlphaFoldDB" id="A0A941EWH3"/>
<feature type="domain" description="Cellulase Ig-like" evidence="8">
    <location>
        <begin position="34"/>
        <end position="111"/>
    </location>
</feature>
<evidence type="ECO:0000256" key="4">
    <source>
        <dbReference type="ARBA" id="ARBA00023295"/>
    </source>
</evidence>
<proteinExistence type="inferred from homology"/>
<dbReference type="PANTHER" id="PTHR22298">
    <property type="entry name" value="ENDO-1,4-BETA-GLUCANASE"/>
    <property type="match status" value="1"/>
</dbReference>
<keyword evidence="4" id="KW-0326">Glycosidase</keyword>
<dbReference type="Proteomes" id="UP000675781">
    <property type="component" value="Unassembled WGS sequence"/>
</dbReference>
<keyword evidence="5" id="KW-0624">Polysaccharide degradation</keyword>
<evidence type="ECO:0000259" key="7">
    <source>
        <dbReference type="Pfam" id="PF00759"/>
    </source>
</evidence>
<sequence>MRRSGIALACSFVLGLSGAAVGAAPAHAAGATALVRINQLGYAAAGKRAYLMSSTTETGATFSVLNSSGAVVYTAPVGANLGSWSSAYPDVYALDFDSVTTAGTYTISVSGPVAATSPAFPVGTGQSLYAGAMANALSFYQDERDGANYIPSALRTAPAHLNDEHAMTYQTPSYKASTGAFSGSLTPLGITIDASGGWWDAGDYLKFTETTSYTVDMMLLAVRDYPTETGAGFNAEAKFGLDFLQKMWNDTTQTLYYQVGIGAGNAKTVSDHDIWRLPQADDTYDGCTSLYRYICNRPVFPANTPGGLISPNLAGRVAAAFGLCYQVYRTSDPSYADTCLLSGEHVFALANTAWTGNLTTAIPYSFYPEVEWRDDLELGATELYDALTAATPPAGLPQSNPSYYLQQAATWANAYITGPNDAADTLNLYDVSGVAHYELANAINAAGDPSGLATSVAALTADLKKQLDKAVTQSAADPFGFGFPWDTWDTTSHGAGLVVMAGEYDQLTGTSTYAPYEERWTGNILGANGWGLSFIVGDGKNFPGCLQHQVANLAGSLTGGTPVLAGAAVEGPNSKATTGSVSGMVACPANGTDTYAAFNSSNAEFRDNMQSYSNTEPAIDLTAASVLAFARRMAGQ</sequence>
<dbReference type="SUPFAM" id="SSF81296">
    <property type="entry name" value="E set domains"/>
    <property type="match status" value="1"/>
</dbReference>
<evidence type="ECO:0000256" key="3">
    <source>
        <dbReference type="ARBA" id="ARBA00023277"/>
    </source>
</evidence>
<name>A0A941EWH3_9ACTN</name>
<keyword evidence="2 9" id="KW-0378">Hydrolase</keyword>
<accession>A0A941EWH3</accession>
<dbReference type="GO" id="GO:0000272">
    <property type="term" value="P:polysaccharide catabolic process"/>
    <property type="evidence" value="ECO:0007669"/>
    <property type="project" value="UniProtKB-KW"/>
</dbReference>
<dbReference type="Pfam" id="PF02927">
    <property type="entry name" value="CelD_N"/>
    <property type="match status" value="1"/>
</dbReference>
<dbReference type="GO" id="GO:0008810">
    <property type="term" value="F:cellulase activity"/>
    <property type="evidence" value="ECO:0007669"/>
    <property type="project" value="InterPro"/>
</dbReference>
<dbReference type="InterPro" id="IPR001701">
    <property type="entry name" value="Glyco_hydro_9"/>
</dbReference>
<evidence type="ECO:0000256" key="1">
    <source>
        <dbReference type="ARBA" id="ARBA00007072"/>
    </source>
</evidence>
<dbReference type="EMBL" id="JAGSOG010000270">
    <property type="protein sequence ID" value="MBR7838236.1"/>
    <property type="molecule type" value="Genomic_DNA"/>
</dbReference>
<dbReference type="InterPro" id="IPR014756">
    <property type="entry name" value="Ig_E-set"/>
</dbReference>
<dbReference type="CDD" id="cd02850">
    <property type="entry name" value="E_set_Cellulase_N"/>
    <property type="match status" value="1"/>
</dbReference>
<dbReference type="InterPro" id="IPR013783">
    <property type="entry name" value="Ig-like_fold"/>
</dbReference>
<keyword evidence="6" id="KW-0732">Signal</keyword>
<comment type="similarity">
    <text evidence="1">Belongs to the glycosyl hydrolase 9 (cellulase E) family.</text>
</comment>
<reference evidence="9" key="1">
    <citation type="submission" date="2021-04" db="EMBL/GenBank/DDBJ databases">
        <title>Genome based classification of Actinospica acidithermotolerans sp. nov., an actinobacterium isolated from an Indonesian hot spring.</title>
        <authorList>
            <person name="Kusuma A.B."/>
            <person name="Putra K.E."/>
            <person name="Nafisah S."/>
            <person name="Loh J."/>
            <person name="Nouioui I."/>
            <person name="Goodfellow M."/>
        </authorList>
    </citation>
    <scope>NUCLEOTIDE SEQUENCE</scope>
    <source>
        <strain evidence="9">CSCA 57</strain>
    </source>
</reference>
<evidence type="ECO:0000313" key="9">
    <source>
        <dbReference type="EMBL" id="MBR7838236.1"/>
    </source>
</evidence>
<feature type="chain" id="PRO_5036702281" evidence="6">
    <location>
        <begin position="29"/>
        <end position="636"/>
    </location>
</feature>
<dbReference type="InterPro" id="IPR012341">
    <property type="entry name" value="6hp_glycosidase-like_sf"/>
</dbReference>
<keyword evidence="3" id="KW-0119">Carbohydrate metabolism</keyword>
<evidence type="ECO:0000256" key="6">
    <source>
        <dbReference type="SAM" id="SignalP"/>
    </source>
</evidence>
<feature type="domain" description="Glycoside hydrolase family 9" evidence="7">
    <location>
        <begin position="129"/>
        <end position="628"/>
    </location>
</feature>
<evidence type="ECO:0000256" key="2">
    <source>
        <dbReference type="ARBA" id="ARBA00022801"/>
    </source>
</evidence>
<dbReference type="InterPro" id="IPR004197">
    <property type="entry name" value="Cellulase_Ig-like"/>
</dbReference>
<evidence type="ECO:0000313" key="10">
    <source>
        <dbReference type="Proteomes" id="UP000675781"/>
    </source>
</evidence>
<dbReference type="Pfam" id="PF00759">
    <property type="entry name" value="Glyco_hydro_9"/>
    <property type="match status" value="1"/>
</dbReference>
<gene>
    <name evidence="9" type="ORF">KDL01_33500</name>
</gene>
<evidence type="ECO:0000256" key="5">
    <source>
        <dbReference type="ARBA" id="ARBA00023326"/>
    </source>
</evidence>
<dbReference type="RefSeq" id="WP_212532697.1">
    <property type="nucleotide sequence ID" value="NZ_JAGSOG010000270.1"/>
</dbReference>
<keyword evidence="10" id="KW-1185">Reference proteome</keyword>
<protein>
    <submittedName>
        <fullName evidence="9">Glycoside hydrolase family 9 protein</fullName>
    </submittedName>
</protein>
<dbReference type="Gene3D" id="2.60.40.10">
    <property type="entry name" value="Immunoglobulins"/>
    <property type="match status" value="1"/>
</dbReference>
<dbReference type="SUPFAM" id="SSF48208">
    <property type="entry name" value="Six-hairpin glycosidases"/>
    <property type="match status" value="1"/>
</dbReference>